<name>A0ABT5C3D5_9BACT</name>
<dbReference type="PROSITE" id="PS00061">
    <property type="entry name" value="ADH_SHORT"/>
    <property type="match status" value="1"/>
</dbReference>
<protein>
    <submittedName>
        <fullName evidence="4">SDR family NAD(P)-dependent oxidoreductase</fullName>
    </submittedName>
</protein>
<dbReference type="Gene3D" id="3.40.50.720">
    <property type="entry name" value="NAD(P)-binding Rossmann-like Domain"/>
    <property type="match status" value="1"/>
</dbReference>
<evidence type="ECO:0000256" key="1">
    <source>
        <dbReference type="ARBA" id="ARBA00006484"/>
    </source>
</evidence>
<accession>A0ABT5C3D5</accession>
<proteinExistence type="inferred from homology"/>
<comment type="similarity">
    <text evidence="1 3">Belongs to the short-chain dehydrogenases/reductases (SDR) family.</text>
</comment>
<reference evidence="4 5" key="1">
    <citation type="submission" date="2023-01" db="EMBL/GenBank/DDBJ databases">
        <title>Minimal conservation of predation-associated metabolite biosynthetic gene clusters underscores biosynthetic potential of Myxococcota including descriptions for ten novel species: Archangium lansinium sp. nov., Myxococcus landrumus sp. nov., Nannocystis bai.</title>
        <authorList>
            <person name="Ahearne A."/>
            <person name="Stevens C."/>
            <person name="Dowd S."/>
        </authorList>
    </citation>
    <scope>NUCLEOTIDE SEQUENCE [LARGE SCALE GENOMIC DNA]</scope>
    <source>
        <strain evidence="4 5">WIWO2</strain>
    </source>
</reference>
<organism evidence="4 5">
    <name type="scientific">Sorangium atrum</name>
    <dbReference type="NCBI Taxonomy" id="2995308"/>
    <lineage>
        <taxon>Bacteria</taxon>
        <taxon>Pseudomonadati</taxon>
        <taxon>Myxococcota</taxon>
        <taxon>Polyangia</taxon>
        <taxon>Polyangiales</taxon>
        <taxon>Polyangiaceae</taxon>
        <taxon>Sorangium</taxon>
    </lineage>
</organism>
<evidence type="ECO:0000256" key="2">
    <source>
        <dbReference type="ARBA" id="ARBA00023002"/>
    </source>
</evidence>
<dbReference type="InterPro" id="IPR036291">
    <property type="entry name" value="NAD(P)-bd_dom_sf"/>
</dbReference>
<dbReference type="SUPFAM" id="SSF51735">
    <property type="entry name" value="NAD(P)-binding Rossmann-fold domains"/>
    <property type="match status" value="1"/>
</dbReference>
<sequence length="262" mass="28580">MKLQGNTILITGGSGGIGFELASQLLRRGNTVIVTGRDQGALDAARRRLPGLWTLRSDVRDPHAIAALHERVMKDFPAMNVLINNAGIMRKVNLQTFGADLQGITEEIEINLSGSIRMVMQFLPHLKAQSHAAIVNVSSGLAFNPYPIAPIYGATKAGIHSFTQSLRVQLKQTNVKVFELAPPAVDTPLNHTFADELRGTPLMSVTKLVDEALKGIERDRPEIRVGFANVSKLMSRIAPGFILKQLSKPVDQMLAQMKQLSS</sequence>
<evidence type="ECO:0000313" key="4">
    <source>
        <dbReference type="EMBL" id="MDC0679702.1"/>
    </source>
</evidence>
<comment type="caution">
    <text evidence="4">The sequence shown here is derived from an EMBL/GenBank/DDBJ whole genome shotgun (WGS) entry which is preliminary data.</text>
</comment>
<dbReference type="PRINTS" id="PR00080">
    <property type="entry name" value="SDRFAMILY"/>
</dbReference>
<dbReference type="PANTHER" id="PTHR44196:SF1">
    <property type="entry name" value="DEHYDROGENASE_REDUCTASE SDR FAMILY MEMBER 7B"/>
    <property type="match status" value="1"/>
</dbReference>
<dbReference type="InterPro" id="IPR002347">
    <property type="entry name" value="SDR_fam"/>
</dbReference>
<dbReference type="PANTHER" id="PTHR44196">
    <property type="entry name" value="DEHYDROGENASE/REDUCTASE SDR FAMILY MEMBER 7B"/>
    <property type="match status" value="1"/>
</dbReference>
<keyword evidence="5" id="KW-1185">Reference proteome</keyword>
<evidence type="ECO:0000313" key="5">
    <source>
        <dbReference type="Proteomes" id="UP001217485"/>
    </source>
</evidence>
<gene>
    <name evidence="4" type="ORF">POL72_18310</name>
</gene>
<dbReference type="Proteomes" id="UP001217485">
    <property type="component" value="Unassembled WGS sequence"/>
</dbReference>
<dbReference type="Pfam" id="PF00106">
    <property type="entry name" value="adh_short"/>
    <property type="match status" value="1"/>
</dbReference>
<dbReference type="EMBL" id="JAQNDK010000002">
    <property type="protein sequence ID" value="MDC0679702.1"/>
    <property type="molecule type" value="Genomic_DNA"/>
</dbReference>
<evidence type="ECO:0000256" key="3">
    <source>
        <dbReference type="RuleBase" id="RU000363"/>
    </source>
</evidence>
<keyword evidence="2" id="KW-0560">Oxidoreductase</keyword>
<dbReference type="PRINTS" id="PR00081">
    <property type="entry name" value="GDHRDH"/>
</dbReference>
<dbReference type="InterPro" id="IPR020904">
    <property type="entry name" value="Sc_DH/Rdtase_CS"/>
</dbReference>
<dbReference type="CDD" id="cd05370">
    <property type="entry name" value="SDR_c2"/>
    <property type="match status" value="1"/>
</dbReference>
<dbReference type="RefSeq" id="WP_272096699.1">
    <property type="nucleotide sequence ID" value="NZ_JAQNDK010000002.1"/>
</dbReference>